<keyword evidence="3" id="KW-1185">Reference proteome</keyword>
<dbReference type="Proteomes" id="UP001341840">
    <property type="component" value="Unassembled WGS sequence"/>
</dbReference>
<sequence length="135" mass="14412">MPAFPREAGAPNTVEFPSRAVAPPNRINCRPMYPGVPSSPTAATVMSVWPHLGLGPSSFFSRIASTTDQSKLERASDQSPHFAIAADDLLANAPVTHRRRIQYATRKTTMTNATSTPLTVAPSPLRGSASPDREG</sequence>
<protein>
    <submittedName>
        <fullName evidence="2">Uncharacterized protein</fullName>
    </submittedName>
</protein>
<proteinExistence type="predicted"/>
<comment type="caution">
    <text evidence="2">The sequence shown here is derived from an EMBL/GenBank/DDBJ whole genome shotgun (WGS) entry which is preliminary data.</text>
</comment>
<evidence type="ECO:0000256" key="1">
    <source>
        <dbReference type="SAM" id="MobiDB-lite"/>
    </source>
</evidence>
<evidence type="ECO:0000313" key="3">
    <source>
        <dbReference type="Proteomes" id="UP001341840"/>
    </source>
</evidence>
<feature type="compositionally biased region" description="Polar residues" evidence="1">
    <location>
        <begin position="105"/>
        <end position="118"/>
    </location>
</feature>
<dbReference type="EMBL" id="JASCZI010120963">
    <property type="protein sequence ID" value="MED6158284.1"/>
    <property type="molecule type" value="Genomic_DNA"/>
</dbReference>
<reference evidence="2 3" key="1">
    <citation type="journal article" date="2023" name="Plants (Basel)">
        <title>Bridging the Gap: Combining Genomics and Transcriptomics Approaches to Understand Stylosanthes scabra, an Orphan Legume from the Brazilian Caatinga.</title>
        <authorList>
            <person name="Ferreira-Neto J.R.C."/>
            <person name="da Silva M.D."/>
            <person name="Binneck E."/>
            <person name="de Melo N.F."/>
            <person name="da Silva R.H."/>
            <person name="de Melo A.L.T.M."/>
            <person name="Pandolfi V."/>
            <person name="Bustamante F.O."/>
            <person name="Brasileiro-Vidal A.C."/>
            <person name="Benko-Iseppon A.M."/>
        </authorList>
    </citation>
    <scope>NUCLEOTIDE SEQUENCE [LARGE SCALE GENOMIC DNA]</scope>
    <source>
        <tissue evidence="2">Leaves</tissue>
    </source>
</reference>
<feature type="region of interest" description="Disordered" evidence="1">
    <location>
        <begin position="105"/>
        <end position="135"/>
    </location>
</feature>
<gene>
    <name evidence="2" type="ORF">PIB30_031341</name>
</gene>
<evidence type="ECO:0000313" key="2">
    <source>
        <dbReference type="EMBL" id="MED6158284.1"/>
    </source>
</evidence>
<accession>A0ABU6UB98</accession>
<organism evidence="2 3">
    <name type="scientific">Stylosanthes scabra</name>
    <dbReference type="NCBI Taxonomy" id="79078"/>
    <lineage>
        <taxon>Eukaryota</taxon>
        <taxon>Viridiplantae</taxon>
        <taxon>Streptophyta</taxon>
        <taxon>Embryophyta</taxon>
        <taxon>Tracheophyta</taxon>
        <taxon>Spermatophyta</taxon>
        <taxon>Magnoliopsida</taxon>
        <taxon>eudicotyledons</taxon>
        <taxon>Gunneridae</taxon>
        <taxon>Pentapetalae</taxon>
        <taxon>rosids</taxon>
        <taxon>fabids</taxon>
        <taxon>Fabales</taxon>
        <taxon>Fabaceae</taxon>
        <taxon>Papilionoideae</taxon>
        <taxon>50 kb inversion clade</taxon>
        <taxon>dalbergioids sensu lato</taxon>
        <taxon>Dalbergieae</taxon>
        <taxon>Pterocarpus clade</taxon>
        <taxon>Stylosanthes</taxon>
    </lineage>
</organism>
<name>A0ABU6UB98_9FABA</name>